<protein>
    <recommendedName>
        <fullName evidence="2">Photosynthetic reaction center cytochrome c subunit</fullName>
    </recommendedName>
</protein>
<proteinExistence type="predicted"/>
<comment type="caution">
    <text evidence="11">The sequence shown here is derived from an EMBL/GenBank/DDBJ whole genome shotgun (WGS) entry which is preliminary data.</text>
</comment>
<feature type="compositionally biased region" description="Low complexity" evidence="9">
    <location>
        <begin position="594"/>
        <end position="615"/>
    </location>
</feature>
<keyword evidence="10" id="KW-1133">Transmembrane helix</keyword>
<keyword evidence="4" id="KW-0602">Photosynthesis</keyword>
<dbReference type="AlphaFoldDB" id="A0A5M6ID53"/>
<dbReference type="GO" id="GO:0020037">
    <property type="term" value="F:heme binding"/>
    <property type="evidence" value="ECO:0007669"/>
    <property type="project" value="InterPro"/>
</dbReference>
<dbReference type="EMBL" id="VWPJ01000008">
    <property type="protein sequence ID" value="KAA5605548.1"/>
    <property type="molecule type" value="Genomic_DNA"/>
</dbReference>
<feature type="compositionally biased region" description="Low complexity" evidence="9">
    <location>
        <begin position="655"/>
        <end position="667"/>
    </location>
</feature>
<keyword evidence="5" id="KW-0349">Heme</keyword>
<gene>
    <name evidence="11" type="ORF">F1188_09910</name>
</gene>
<evidence type="ECO:0000256" key="3">
    <source>
        <dbReference type="ARBA" id="ARBA00022448"/>
    </source>
</evidence>
<evidence type="ECO:0000256" key="6">
    <source>
        <dbReference type="ARBA" id="ARBA00022723"/>
    </source>
</evidence>
<dbReference type="GO" id="GO:0005506">
    <property type="term" value="F:iron ion binding"/>
    <property type="evidence" value="ECO:0007669"/>
    <property type="project" value="InterPro"/>
</dbReference>
<dbReference type="Pfam" id="PF02276">
    <property type="entry name" value="CytoC_RC"/>
    <property type="match status" value="1"/>
</dbReference>
<dbReference type="NCBIfam" id="NF040706">
    <property type="entry name" value="photo_cyt_PufC"/>
    <property type="match status" value="1"/>
</dbReference>
<evidence type="ECO:0000256" key="2">
    <source>
        <dbReference type="ARBA" id="ARBA00015978"/>
    </source>
</evidence>
<sequence>MSDFRNEAHRKVVYKLGSVPLVGMIWLATCLIIVFYIFTLIPPKTIDQIGYRGVAMENIQNVRTVKARDRVNVAPDEWPPFEEEGPLASEVYENVHALGHVTQANFDRIMTLVTEWVSPDEGCNYCHVVLDDGGVDYVSDEIYTKVVSRRMFQMTQHINSTWPDHVAPSGVNCYTCHRGNPVPPEIWFTDPQPVEAAREGAGNNKGQNTFRRDNAYSSLPYETFSEYLTVMDQGVGDIRIIPTTALPTTEALEPDLNAAERTYGLMMHISEALGTNCTFCHNSRSFISWEIPQRVTAWYGIRMAQDLNENFLIPLQPEFPAARLGPLGDAPKAHCATCHQAVNKPLNGADVISSYPELAAPGADVNLREATYKFMGDTAAPAEEAAAEDPAAEDQAAEAGAVADEATAPAEEASVADDAAAAAGAAAAATEEAAEDASAATEEAAGAAAAATEEAAEDASAATEEAAEDAAAATEEAAEDASAATEEAAEDAAAATEEAAEDASAATEEAAEDAAAATEEAAATVEEAAENEAAAPTEEAVADEAPAAEEEQSLVETGVENLESAGDLVEPGVENLEKAGDMVADETAAAVGSAAEVTEDAAQATEEAATDVQEAVSEEPAAEDAPVAEEAAPAEDAVTEEAPAVEETKVEEPAEAAPETAETASAQ</sequence>
<feature type="compositionally biased region" description="Low complexity" evidence="9">
    <location>
        <begin position="397"/>
        <end position="539"/>
    </location>
</feature>
<evidence type="ECO:0000256" key="4">
    <source>
        <dbReference type="ARBA" id="ARBA00022531"/>
    </source>
</evidence>
<evidence type="ECO:0000256" key="8">
    <source>
        <dbReference type="ARBA" id="ARBA00023004"/>
    </source>
</evidence>
<evidence type="ECO:0000256" key="1">
    <source>
        <dbReference type="ARBA" id="ARBA00003196"/>
    </source>
</evidence>
<dbReference type="CDD" id="cd09224">
    <property type="entry name" value="CytoC_RC"/>
    <property type="match status" value="1"/>
</dbReference>
<dbReference type="RefSeq" id="WP_150062259.1">
    <property type="nucleotide sequence ID" value="NZ_JACHII010000002.1"/>
</dbReference>
<feature type="compositionally biased region" description="Acidic residues" evidence="9">
    <location>
        <begin position="540"/>
        <end position="553"/>
    </location>
</feature>
<evidence type="ECO:0000313" key="11">
    <source>
        <dbReference type="EMBL" id="KAA5605548.1"/>
    </source>
</evidence>
<organism evidence="11 12">
    <name type="scientific">Roseospira marina</name>
    <dbReference type="NCBI Taxonomy" id="140057"/>
    <lineage>
        <taxon>Bacteria</taxon>
        <taxon>Pseudomonadati</taxon>
        <taxon>Pseudomonadota</taxon>
        <taxon>Alphaproteobacteria</taxon>
        <taxon>Rhodospirillales</taxon>
        <taxon>Rhodospirillaceae</taxon>
        <taxon>Roseospira</taxon>
    </lineage>
</organism>
<dbReference type="InterPro" id="IPR003158">
    <property type="entry name" value="Photosyn_RC_cyt_c-su"/>
</dbReference>
<dbReference type="InterPro" id="IPR036280">
    <property type="entry name" value="Multihaem_cyt_sf"/>
</dbReference>
<keyword evidence="8" id="KW-0408">Iron</keyword>
<comment type="function">
    <text evidence="1">The reaction center of purple bacteria contains a tightly bound cytochrome molecule which re-reduces the photo oxidized primary electron donor.</text>
</comment>
<evidence type="ECO:0000313" key="12">
    <source>
        <dbReference type="Proteomes" id="UP000324065"/>
    </source>
</evidence>
<reference evidence="11 12" key="1">
    <citation type="submission" date="2019-09" db="EMBL/GenBank/DDBJ databases">
        <title>Genome sequence of Roseospira marina, one of the more divergent members of the non-sulfur purple photosynthetic bacterial family, the Rhodospirillaceae.</title>
        <authorList>
            <person name="Meyer T."/>
            <person name="Kyndt J."/>
        </authorList>
    </citation>
    <scope>NUCLEOTIDE SEQUENCE [LARGE SCALE GENOMIC DNA]</scope>
    <source>
        <strain evidence="11 12">DSM 15113</strain>
    </source>
</reference>
<evidence type="ECO:0000256" key="5">
    <source>
        <dbReference type="ARBA" id="ARBA00022617"/>
    </source>
</evidence>
<dbReference type="Proteomes" id="UP000324065">
    <property type="component" value="Unassembled WGS sequence"/>
</dbReference>
<keyword evidence="3" id="KW-0813">Transport</keyword>
<evidence type="ECO:0000256" key="10">
    <source>
        <dbReference type="SAM" id="Phobius"/>
    </source>
</evidence>
<dbReference type="Gene3D" id="1.10.468.10">
    <property type="entry name" value="Photosynthetic Reaction Center, subunit C, domain 2"/>
    <property type="match status" value="2"/>
</dbReference>
<accession>A0A5M6ID53</accession>
<dbReference type="InterPro" id="IPR023119">
    <property type="entry name" value="Multihaem_cyt_PRC_cyt_su-like"/>
</dbReference>
<dbReference type="GO" id="GO:0030077">
    <property type="term" value="C:plasma membrane light-harvesting complex"/>
    <property type="evidence" value="ECO:0007669"/>
    <property type="project" value="InterPro"/>
</dbReference>
<dbReference type="GO" id="GO:0009055">
    <property type="term" value="F:electron transfer activity"/>
    <property type="evidence" value="ECO:0007669"/>
    <property type="project" value="InterPro"/>
</dbReference>
<keyword evidence="10" id="KW-0472">Membrane</keyword>
<keyword evidence="10" id="KW-0812">Transmembrane</keyword>
<dbReference type="GO" id="GO:0019684">
    <property type="term" value="P:photosynthesis, light reaction"/>
    <property type="evidence" value="ECO:0007669"/>
    <property type="project" value="InterPro"/>
</dbReference>
<feature type="region of interest" description="Disordered" evidence="9">
    <location>
        <begin position="381"/>
        <end position="667"/>
    </location>
</feature>
<dbReference type="SUPFAM" id="SSF48695">
    <property type="entry name" value="Multiheme cytochromes"/>
    <property type="match status" value="1"/>
</dbReference>
<feature type="compositionally biased region" description="Acidic residues" evidence="9">
    <location>
        <begin position="385"/>
        <end position="396"/>
    </location>
</feature>
<dbReference type="OrthoDB" id="9813732at2"/>
<feature type="compositionally biased region" description="Low complexity" evidence="9">
    <location>
        <begin position="623"/>
        <end position="642"/>
    </location>
</feature>
<evidence type="ECO:0000256" key="7">
    <source>
        <dbReference type="ARBA" id="ARBA00022982"/>
    </source>
</evidence>
<keyword evidence="6" id="KW-0479">Metal-binding</keyword>
<name>A0A5M6ID53_9PROT</name>
<keyword evidence="12" id="KW-1185">Reference proteome</keyword>
<keyword evidence="7" id="KW-0249">Electron transport</keyword>
<evidence type="ECO:0000256" key="9">
    <source>
        <dbReference type="SAM" id="MobiDB-lite"/>
    </source>
</evidence>
<feature type="transmembrane region" description="Helical" evidence="10">
    <location>
        <begin position="12"/>
        <end position="38"/>
    </location>
</feature>